<dbReference type="GO" id="GO:0051287">
    <property type="term" value="F:NAD binding"/>
    <property type="evidence" value="ECO:0007669"/>
    <property type="project" value="InterPro"/>
</dbReference>
<gene>
    <name evidence="10" type="primary">pdxA</name>
    <name evidence="11" type="ORF">MIT9_P2403</name>
</gene>
<evidence type="ECO:0000313" key="12">
    <source>
        <dbReference type="Proteomes" id="UP001321825"/>
    </source>
</evidence>
<dbReference type="InterPro" id="IPR005255">
    <property type="entry name" value="PdxA_fam"/>
</dbReference>
<dbReference type="GO" id="GO:0050897">
    <property type="term" value="F:cobalt ion binding"/>
    <property type="evidence" value="ECO:0007669"/>
    <property type="project" value="UniProtKB-UniRule"/>
</dbReference>
<dbReference type="EC" id="1.1.1.262" evidence="10"/>
<dbReference type="SUPFAM" id="SSF53659">
    <property type="entry name" value="Isocitrate/Isopropylmalate dehydrogenase-like"/>
    <property type="match status" value="1"/>
</dbReference>
<comment type="subcellular location">
    <subcellularLocation>
        <location evidence="10">Cytoplasm</location>
    </subcellularLocation>
</comment>
<comment type="similarity">
    <text evidence="10">Belongs to the PdxA family.</text>
</comment>
<evidence type="ECO:0000256" key="2">
    <source>
        <dbReference type="ARBA" id="ARBA00022723"/>
    </source>
</evidence>
<protein>
    <recommendedName>
        <fullName evidence="10">4-hydroxythreonine-4-phosphate dehydrogenase</fullName>
        <ecNumber evidence="10">1.1.1.262</ecNumber>
    </recommendedName>
    <alternativeName>
        <fullName evidence="10">4-(phosphohydroxy)-L-threonine dehydrogenase</fullName>
    </alternativeName>
</protein>
<sequence length="335" mass="35598">MPMPGEPHLALTYGEPAGIGPDLCLLLAHQPLPCRLTVLGDPGVLRRRARQRGLEVTIHAGQAGGRHRPGRLQVLPQAAAAPVTPGRLNPVNARHVLGLIETAVRGCLEGRFDALVTAPVHKGVINEAGIPFSGHTEFIAALTGGQPVMLLATTLQDSGRPLRVALATTHLPLQEVPRAITHERLRRVLTVLHHDLRTRFGIQSPQITVLGLNPHAGEGGHLGREETEVIEPLLAELRGQGMQLTGPLPADTAFLPERLARSDAFLAMYHDQGLPVLKFAGFGRAVNITLGLPVIRTSVDHGTALDKAGGGDIDCGSLRQAVLSAIDLARHARPA</sequence>
<dbReference type="Proteomes" id="UP001321825">
    <property type="component" value="Chromosome"/>
</dbReference>
<evidence type="ECO:0000256" key="1">
    <source>
        <dbReference type="ARBA" id="ARBA00022490"/>
    </source>
</evidence>
<evidence type="ECO:0000256" key="9">
    <source>
        <dbReference type="ARBA" id="ARBA00023285"/>
    </source>
</evidence>
<evidence type="ECO:0000256" key="7">
    <source>
        <dbReference type="ARBA" id="ARBA00023027"/>
    </source>
</evidence>
<comment type="subunit">
    <text evidence="10">Homodimer.</text>
</comment>
<dbReference type="RefSeq" id="WP_422880182.1">
    <property type="nucleotide sequence ID" value="NZ_AP024714.1"/>
</dbReference>
<evidence type="ECO:0000256" key="5">
    <source>
        <dbReference type="ARBA" id="ARBA00022857"/>
    </source>
</evidence>
<dbReference type="PANTHER" id="PTHR30004:SF5">
    <property type="entry name" value="4-HYDROXYTHREONINE-4-PHOSPHATE DEHYDROGENASE"/>
    <property type="match status" value="1"/>
</dbReference>
<dbReference type="GO" id="GO:0042823">
    <property type="term" value="P:pyridoxal phosphate biosynthetic process"/>
    <property type="evidence" value="ECO:0007669"/>
    <property type="project" value="UniProtKB-UniRule"/>
</dbReference>
<dbReference type="HAMAP" id="MF_00536">
    <property type="entry name" value="PdxA"/>
    <property type="match status" value="1"/>
</dbReference>
<evidence type="ECO:0000256" key="10">
    <source>
        <dbReference type="HAMAP-Rule" id="MF_00536"/>
    </source>
</evidence>
<feature type="binding site" evidence="10">
    <location>
        <position position="215"/>
    </location>
    <ligand>
        <name>a divalent metal cation</name>
        <dbReference type="ChEBI" id="CHEBI:60240"/>
        <note>ligand shared between dimeric partners</note>
    </ligand>
</feature>
<dbReference type="GO" id="GO:0008270">
    <property type="term" value="F:zinc ion binding"/>
    <property type="evidence" value="ECO:0007669"/>
    <property type="project" value="UniProtKB-UniRule"/>
</dbReference>
<feature type="binding site" evidence="10">
    <location>
        <position position="136"/>
    </location>
    <ligand>
        <name>substrate</name>
    </ligand>
</feature>
<feature type="binding site" evidence="10">
    <location>
        <position position="135"/>
    </location>
    <ligand>
        <name>substrate</name>
    </ligand>
</feature>
<evidence type="ECO:0000256" key="4">
    <source>
        <dbReference type="ARBA" id="ARBA00022842"/>
    </source>
</evidence>
<keyword evidence="12" id="KW-1185">Reference proteome</keyword>
<dbReference type="GO" id="GO:0050570">
    <property type="term" value="F:4-hydroxythreonine-4-phosphate dehydrogenase activity"/>
    <property type="evidence" value="ECO:0007669"/>
    <property type="project" value="UniProtKB-UniRule"/>
</dbReference>
<feature type="binding site" evidence="10">
    <location>
        <position position="170"/>
    </location>
    <ligand>
        <name>a divalent metal cation</name>
        <dbReference type="ChEBI" id="CHEBI:60240"/>
        <note>ligand shared between dimeric partners</note>
    </ligand>
</feature>
<name>A0AAU9C6F2_9GAMM</name>
<keyword evidence="7 10" id="KW-0520">NAD</keyword>
<dbReference type="EMBL" id="AP024714">
    <property type="protein sequence ID" value="BCX82815.1"/>
    <property type="molecule type" value="Genomic_DNA"/>
</dbReference>
<evidence type="ECO:0000256" key="6">
    <source>
        <dbReference type="ARBA" id="ARBA00023002"/>
    </source>
</evidence>
<reference evidence="12" key="1">
    <citation type="journal article" date="2024" name="Int. J. Syst. Evol. Microbiol.">
        <title>Methylomarinovum tepidoasis sp. nov., a moderately thermophilic methanotroph of the family Methylothermaceae isolated from a deep-sea hydrothermal field.</title>
        <authorList>
            <person name="Hirayama H."/>
            <person name="Takaki Y."/>
            <person name="Abe M."/>
            <person name="Miyazaki M."/>
            <person name="Uematsu K."/>
            <person name="Matsui Y."/>
            <person name="Takai K."/>
        </authorList>
    </citation>
    <scope>NUCLEOTIDE SEQUENCE [LARGE SCALE GENOMIC DNA]</scope>
    <source>
        <strain evidence="12">IT-9</strain>
    </source>
</reference>
<keyword evidence="4 10" id="KW-0460">Magnesium</keyword>
<comment type="cofactor">
    <cofactor evidence="10">
        <name>Zn(2+)</name>
        <dbReference type="ChEBI" id="CHEBI:29105"/>
    </cofactor>
    <cofactor evidence="10">
        <name>Mg(2+)</name>
        <dbReference type="ChEBI" id="CHEBI:18420"/>
    </cofactor>
    <cofactor evidence="10">
        <name>Co(2+)</name>
        <dbReference type="ChEBI" id="CHEBI:48828"/>
    </cofactor>
    <text evidence="10">Binds 1 divalent metal cation per subunit. Can use ions such as Zn(2+), Mg(2+) or Co(2+).</text>
</comment>
<feature type="binding site" evidence="10">
    <location>
        <position position="270"/>
    </location>
    <ligand>
        <name>a divalent metal cation</name>
        <dbReference type="ChEBI" id="CHEBI:60240"/>
        <note>ligand shared between dimeric partners</note>
    </ligand>
</feature>
<dbReference type="InterPro" id="IPR037510">
    <property type="entry name" value="PdxA"/>
</dbReference>
<dbReference type="PANTHER" id="PTHR30004">
    <property type="entry name" value="4-HYDROXYTHREONINE-4-PHOSPHATE DEHYDROGENASE"/>
    <property type="match status" value="1"/>
</dbReference>
<feature type="binding site" evidence="10">
    <location>
        <position position="278"/>
    </location>
    <ligand>
        <name>substrate</name>
    </ligand>
</feature>
<dbReference type="GO" id="GO:0005737">
    <property type="term" value="C:cytoplasm"/>
    <property type="evidence" value="ECO:0007669"/>
    <property type="project" value="UniProtKB-SubCell"/>
</dbReference>
<feature type="binding site" evidence="10">
    <location>
        <position position="296"/>
    </location>
    <ligand>
        <name>substrate</name>
    </ligand>
</feature>
<evidence type="ECO:0000256" key="8">
    <source>
        <dbReference type="ARBA" id="ARBA00023096"/>
    </source>
</evidence>
<dbReference type="GO" id="GO:0008615">
    <property type="term" value="P:pyridoxine biosynthetic process"/>
    <property type="evidence" value="ECO:0007669"/>
    <property type="project" value="UniProtKB-UniRule"/>
</dbReference>
<proteinExistence type="inferred from homology"/>
<dbReference type="Gene3D" id="3.40.718.10">
    <property type="entry name" value="Isopropylmalate Dehydrogenase"/>
    <property type="match status" value="1"/>
</dbReference>
<dbReference type="GO" id="GO:0000287">
    <property type="term" value="F:magnesium ion binding"/>
    <property type="evidence" value="ECO:0007669"/>
    <property type="project" value="UniProtKB-UniRule"/>
</dbReference>
<keyword evidence="5 10" id="KW-0521">NADP</keyword>
<comment type="catalytic activity">
    <reaction evidence="10">
        <text>4-(phosphooxy)-L-threonine + NAD(+) = 3-amino-2-oxopropyl phosphate + CO2 + NADH</text>
        <dbReference type="Rhea" id="RHEA:32275"/>
        <dbReference type="ChEBI" id="CHEBI:16526"/>
        <dbReference type="ChEBI" id="CHEBI:57279"/>
        <dbReference type="ChEBI" id="CHEBI:57540"/>
        <dbReference type="ChEBI" id="CHEBI:57945"/>
        <dbReference type="ChEBI" id="CHEBI:58452"/>
        <dbReference type="EC" id="1.1.1.262"/>
    </reaction>
</comment>
<dbReference type="NCBIfam" id="TIGR00557">
    <property type="entry name" value="pdxA"/>
    <property type="match status" value="1"/>
</dbReference>
<dbReference type="AlphaFoldDB" id="A0AAU9C6F2"/>
<dbReference type="KEGG" id="mcau:MIT9_P2403"/>
<keyword evidence="8 10" id="KW-0664">Pyridoxine biosynthesis</keyword>
<dbReference type="Pfam" id="PF04166">
    <property type="entry name" value="PdxA"/>
    <property type="match status" value="1"/>
</dbReference>
<evidence type="ECO:0000313" key="11">
    <source>
        <dbReference type="EMBL" id="BCX82815.1"/>
    </source>
</evidence>
<evidence type="ECO:0000256" key="3">
    <source>
        <dbReference type="ARBA" id="ARBA00022833"/>
    </source>
</evidence>
<keyword evidence="2 10" id="KW-0479">Metal-binding</keyword>
<comment type="function">
    <text evidence="10">Catalyzes the NAD(P)-dependent oxidation of 4-(phosphooxy)-L-threonine (HTP) into 2-amino-3-oxo-4-(phosphooxy)butyric acid which spontaneously decarboxylates to form 3-amino-2-oxopropyl phosphate (AHAP).</text>
</comment>
<keyword evidence="3 10" id="KW-0862">Zinc</keyword>
<keyword evidence="1 10" id="KW-0963">Cytoplasm</keyword>
<organism evidence="11 12">
    <name type="scientific">Methylomarinovum caldicuralii</name>
    <dbReference type="NCBI Taxonomy" id="438856"/>
    <lineage>
        <taxon>Bacteria</taxon>
        <taxon>Pseudomonadati</taxon>
        <taxon>Pseudomonadota</taxon>
        <taxon>Gammaproteobacteria</taxon>
        <taxon>Methylococcales</taxon>
        <taxon>Methylothermaceae</taxon>
        <taxon>Methylomarinovum</taxon>
    </lineage>
</organism>
<accession>A0AAU9C6F2</accession>
<keyword evidence="9 10" id="KW-0170">Cobalt</keyword>
<keyword evidence="6 10" id="KW-0560">Oxidoreductase</keyword>
<comment type="miscellaneous">
    <text evidence="10">The active site is located at the dimer interface.</text>
</comment>
<feature type="binding site" evidence="10">
    <location>
        <position position="287"/>
    </location>
    <ligand>
        <name>substrate</name>
    </ligand>
</feature>
<comment type="pathway">
    <text evidence="10">Cofactor biosynthesis; pyridoxine 5'-phosphate biosynthesis; pyridoxine 5'-phosphate from D-erythrose 4-phosphate: step 4/5.</text>
</comment>